<feature type="signal peptide" evidence="2">
    <location>
        <begin position="1"/>
        <end position="19"/>
    </location>
</feature>
<dbReference type="Proteomes" id="UP001295423">
    <property type="component" value="Unassembled WGS sequence"/>
</dbReference>
<feature type="region of interest" description="Disordered" evidence="1">
    <location>
        <begin position="130"/>
        <end position="149"/>
    </location>
</feature>
<keyword evidence="2" id="KW-0732">Signal</keyword>
<feature type="chain" id="PRO_5042087159" evidence="2">
    <location>
        <begin position="20"/>
        <end position="180"/>
    </location>
</feature>
<proteinExistence type="predicted"/>
<evidence type="ECO:0000256" key="1">
    <source>
        <dbReference type="SAM" id="MobiDB-lite"/>
    </source>
</evidence>
<organism evidence="3 4">
    <name type="scientific">Cylindrotheca closterium</name>
    <dbReference type="NCBI Taxonomy" id="2856"/>
    <lineage>
        <taxon>Eukaryota</taxon>
        <taxon>Sar</taxon>
        <taxon>Stramenopiles</taxon>
        <taxon>Ochrophyta</taxon>
        <taxon>Bacillariophyta</taxon>
        <taxon>Bacillariophyceae</taxon>
        <taxon>Bacillariophycidae</taxon>
        <taxon>Bacillariales</taxon>
        <taxon>Bacillariaceae</taxon>
        <taxon>Cylindrotheca</taxon>
    </lineage>
</organism>
<dbReference type="AlphaFoldDB" id="A0AAD2FCR8"/>
<name>A0AAD2FCR8_9STRA</name>
<evidence type="ECO:0000256" key="2">
    <source>
        <dbReference type="SAM" id="SignalP"/>
    </source>
</evidence>
<evidence type="ECO:0000313" key="4">
    <source>
        <dbReference type="Proteomes" id="UP001295423"/>
    </source>
</evidence>
<comment type="caution">
    <text evidence="3">The sequence shown here is derived from an EMBL/GenBank/DDBJ whole genome shotgun (WGS) entry which is preliminary data.</text>
</comment>
<reference evidence="3" key="1">
    <citation type="submission" date="2023-08" db="EMBL/GenBank/DDBJ databases">
        <authorList>
            <person name="Audoor S."/>
            <person name="Bilcke G."/>
        </authorList>
    </citation>
    <scope>NUCLEOTIDE SEQUENCE</scope>
</reference>
<protein>
    <submittedName>
        <fullName evidence="3">Uncharacterized protein</fullName>
    </submittedName>
</protein>
<dbReference type="EMBL" id="CAKOGP040000002">
    <property type="protein sequence ID" value="CAJ1924195.1"/>
    <property type="molecule type" value="Genomic_DNA"/>
</dbReference>
<gene>
    <name evidence="3" type="ORF">CYCCA115_LOCUS1072</name>
</gene>
<accession>A0AAD2FCR8</accession>
<sequence length="180" mass="18367">MQVLLSLFAGIMALNAVNAQPLTQNCGSAQCKFEESVSCRQLMTENTFTGTCCALDPTPSGGCTVSVSAGICYYEPRAPCEGCAPGANGKFLGSGNADGCPVTQFDALLWDEATTQPTEPKADLAETFEPTATPVAGPTPPPTEASDPIAANEEPAANISSASRMGMTAVVVASSVALLL</sequence>
<keyword evidence="4" id="KW-1185">Reference proteome</keyword>
<evidence type="ECO:0000313" key="3">
    <source>
        <dbReference type="EMBL" id="CAJ1924195.1"/>
    </source>
</evidence>